<feature type="compositionally biased region" description="Basic and acidic residues" evidence="9">
    <location>
        <begin position="59"/>
        <end position="75"/>
    </location>
</feature>
<feature type="compositionally biased region" description="Basic and acidic residues" evidence="9">
    <location>
        <begin position="82"/>
        <end position="92"/>
    </location>
</feature>
<keyword evidence="2 8" id="KW-0813">Transport</keyword>
<organism evidence="12 13">
    <name type="scientific">Callosobruchus maculatus</name>
    <name type="common">Southern cowpea weevil</name>
    <name type="synonym">Pulse bruchid</name>
    <dbReference type="NCBI Taxonomy" id="64391"/>
    <lineage>
        <taxon>Eukaryota</taxon>
        <taxon>Metazoa</taxon>
        <taxon>Ecdysozoa</taxon>
        <taxon>Arthropoda</taxon>
        <taxon>Hexapoda</taxon>
        <taxon>Insecta</taxon>
        <taxon>Pterygota</taxon>
        <taxon>Neoptera</taxon>
        <taxon>Endopterygota</taxon>
        <taxon>Coleoptera</taxon>
        <taxon>Polyphaga</taxon>
        <taxon>Cucujiformia</taxon>
        <taxon>Chrysomeloidea</taxon>
        <taxon>Chrysomelidae</taxon>
        <taxon>Bruchinae</taxon>
        <taxon>Bruchini</taxon>
        <taxon>Callosobruchus</taxon>
    </lineage>
</organism>
<dbReference type="Proteomes" id="UP000410492">
    <property type="component" value="Unassembled WGS sequence"/>
</dbReference>
<dbReference type="EMBL" id="CAACVG010009444">
    <property type="protein sequence ID" value="VEN53304.1"/>
    <property type="molecule type" value="Genomic_DNA"/>
</dbReference>
<dbReference type="OrthoDB" id="297496at2759"/>
<dbReference type="GO" id="GO:0005886">
    <property type="term" value="C:plasma membrane"/>
    <property type="evidence" value="ECO:0007669"/>
    <property type="project" value="TreeGrafter"/>
</dbReference>
<dbReference type="InterPro" id="IPR003280">
    <property type="entry name" value="2pore_dom_K_chnl"/>
</dbReference>
<feature type="transmembrane region" description="Helical" evidence="10">
    <location>
        <begin position="328"/>
        <end position="350"/>
    </location>
</feature>
<evidence type="ECO:0000313" key="12">
    <source>
        <dbReference type="EMBL" id="VEN53304.1"/>
    </source>
</evidence>
<evidence type="ECO:0000256" key="4">
    <source>
        <dbReference type="ARBA" id="ARBA00022989"/>
    </source>
</evidence>
<feature type="compositionally biased region" description="Basic residues" evidence="9">
    <location>
        <begin position="45"/>
        <end position="55"/>
    </location>
</feature>
<sequence>MDVPAAPPEDVADQPHKNGVTREVSMARIEAMVTEEQVLSDSVARKRRKFTKKRSTSLTRREPTPARNVEEKTTTSEEEVQVEVRPKTPERPRRPKRFKSKSEPGGRGLSCSDINRRSMTESTTSPAESLLNGSTNLSRNDSFTTRTKTNSLDRKRSLTDMAHDEMISFLNKTKKSISSAAKVGRDRFRKAEKAKRSQSAPHQFTEEELLESMKKAHLINGKGRPRKYSMDDVPSITQEIFLEINPIVPQQESTLRNRKGPRQYSNKVIEILDPKTSNVVSRKTLLKPEFRLYDLFRIFQFYSPRELYRSFKTYKLLMKQECKAIKVLWNRCLLEIFLIMVFCGVGGMMFKFTEGSFENYYKCGVKRVKRDFIDMLWIKSHNLREDDWKSLARNKLRNFEEELHAAHEAGMTSYSGQRSWSFLNGVVYALTVITTIGYGHIYPTTTTGRALTIVYALIGIPLFLIALTDFGKLFTRCIKFLWSFVRRVYYTGSCRKVRKTAHVQEIFKGAQMMYEIATFRRPSQNTDAEDPQHNEHNNTNHKVDMSAPNELKPMDGMTPVSASTTTYIATGDTDTPTTPAISNFEIDDEFNLPISVALFILVAYIFIGALGFCAVEKWNFFASFYFVFISMSTIGFGDYVPANPISMILSIVYLVFGLALMSMCINVVQVKLSDTFQQASQKLGATIGFEVDANSITTVDNLEIPPIHGVLTRPTVDTIDEGKEEPLEMPEQRLNYLASPEQSDLNSPNSDLNANNVPPNSPSES</sequence>
<dbReference type="GO" id="GO:0022841">
    <property type="term" value="F:potassium ion leak channel activity"/>
    <property type="evidence" value="ECO:0007669"/>
    <property type="project" value="TreeGrafter"/>
</dbReference>
<feature type="transmembrane region" description="Helical" evidence="10">
    <location>
        <begin position="453"/>
        <end position="474"/>
    </location>
</feature>
<comment type="similarity">
    <text evidence="8">Belongs to the two pore domain potassium channel (TC 1.A.1.8) family.</text>
</comment>
<evidence type="ECO:0000256" key="7">
    <source>
        <dbReference type="ARBA" id="ARBA00023303"/>
    </source>
</evidence>
<evidence type="ECO:0000256" key="2">
    <source>
        <dbReference type="ARBA" id="ARBA00022448"/>
    </source>
</evidence>
<dbReference type="PANTHER" id="PTHR11003:SF335">
    <property type="entry name" value="POTASSIUM CHANNEL DOMAIN-CONTAINING PROTEIN"/>
    <property type="match status" value="1"/>
</dbReference>
<evidence type="ECO:0000313" key="13">
    <source>
        <dbReference type="Proteomes" id="UP000410492"/>
    </source>
</evidence>
<feature type="transmembrane region" description="Helical" evidence="10">
    <location>
        <begin position="647"/>
        <end position="668"/>
    </location>
</feature>
<evidence type="ECO:0000259" key="11">
    <source>
        <dbReference type="Pfam" id="PF07885"/>
    </source>
</evidence>
<keyword evidence="6 10" id="KW-0472">Membrane</keyword>
<keyword evidence="3 8" id="KW-0812">Transmembrane</keyword>
<keyword evidence="13" id="KW-1185">Reference proteome</keyword>
<feature type="region of interest" description="Disordered" evidence="9">
    <location>
        <begin position="524"/>
        <end position="544"/>
    </location>
</feature>
<evidence type="ECO:0000256" key="6">
    <source>
        <dbReference type="ARBA" id="ARBA00023136"/>
    </source>
</evidence>
<feature type="compositionally biased region" description="Polar residues" evidence="9">
    <location>
        <begin position="120"/>
        <end position="150"/>
    </location>
</feature>
<feature type="transmembrane region" description="Helical" evidence="10">
    <location>
        <begin position="421"/>
        <end position="441"/>
    </location>
</feature>
<keyword evidence="7 8" id="KW-0407">Ion channel</keyword>
<dbReference type="Pfam" id="PF07885">
    <property type="entry name" value="Ion_trans_2"/>
    <property type="match status" value="2"/>
</dbReference>
<feature type="transmembrane region" description="Helical" evidence="10">
    <location>
        <begin position="590"/>
        <end position="612"/>
    </location>
</feature>
<dbReference type="SUPFAM" id="SSF81324">
    <property type="entry name" value="Voltage-gated potassium channels"/>
    <property type="match status" value="2"/>
</dbReference>
<evidence type="ECO:0000256" key="8">
    <source>
        <dbReference type="RuleBase" id="RU003857"/>
    </source>
</evidence>
<keyword evidence="4 10" id="KW-1133">Transmembrane helix</keyword>
<accession>A0A653D1S5</accession>
<dbReference type="GO" id="GO:0015271">
    <property type="term" value="F:outward rectifier potassium channel activity"/>
    <property type="evidence" value="ECO:0007669"/>
    <property type="project" value="TreeGrafter"/>
</dbReference>
<feature type="region of interest" description="Disordered" evidence="9">
    <location>
        <begin position="1"/>
        <end position="22"/>
    </location>
</feature>
<comment type="subcellular location">
    <subcellularLocation>
        <location evidence="1">Membrane</location>
        <topology evidence="1">Multi-pass membrane protein</topology>
    </subcellularLocation>
</comment>
<feature type="region of interest" description="Disordered" evidence="9">
    <location>
        <begin position="37"/>
        <end position="157"/>
    </location>
</feature>
<dbReference type="PRINTS" id="PR01333">
    <property type="entry name" value="2POREKCHANEL"/>
</dbReference>
<keyword evidence="5 8" id="KW-0406">Ion transport</keyword>
<feature type="domain" description="Potassium channel" evidence="11">
    <location>
        <begin position="417"/>
        <end position="475"/>
    </location>
</feature>
<evidence type="ECO:0000256" key="5">
    <source>
        <dbReference type="ARBA" id="ARBA00023065"/>
    </source>
</evidence>
<evidence type="ECO:0000256" key="9">
    <source>
        <dbReference type="SAM" id="MobiDB-lite"/>
    </source>
</evidence>
<evidence type="ECO:0000256" key="1">
    <source>
        <dbReference type="ARBA" id="ARBA00004141"/>
    </source>
</evidence>
<evidence type="ECO:0000256" key="3">
    <source>
        <dbReference type="ARBA" id="ARBA00022692"/>
    </source>
</evidence>
<evidence type="ECO:0000256" key="10">
    <source>
        <dbReference type="SAM" id="Phobius"/>
    </source>
</evidence>
<proteinExistence type="inferred from homology"/>
<feature type="domain" description="Potassium channel" evidence="11">
    <location>
        <begin position="600"/>
        <end position="672"/>
    </location>
</feature>
<feature type="region of interest" description="Disordered" evidence="9">
    <location>
        <begin position="736"/>
        <end position="765"/>
    </location>
</feature>
<reference evidence="12 13" key="1">
    <citation type="submission" date="2019-01" db="EMBL/GenBank/DDBJ databases">
        <authorList>
            <person name="Sayadi A."/>
        </authorList>
    </citation>
    <scope>NUCLEOTIDE SEQUENCE [LARGE SCALE GENOMIC DNA]</scope>
</reference>
<feature type="transmembrane region" description="Helical" evidence="10">
    <location>
        <begin position="618"/>
        <end position="640"/>
    </location>
</feature>
<dbReference type="GO" id="GO:0030322">
    <property type="term" value="P:stabilization of membrane potential"/>
    <property type="evidence" value="ECO:0007669"/>
    <property type="project" value="TreeGrafter"/>
</dbReference>
<dbReference type="InterPro" id="IPR013099">
    <property type="entry name" value="K_chnl_dom"/>
</dbReference>
<gene>
    <name evidence="12" type="ORF">CALMAC_LOCUS13147</name>
</gene>
<dbReference type="AlphaFoldDB" id="A0A653D1S5"/>
<dbReference type="Gene3D" id="1.10.287.70">
    <property type="match status" value="1"/>
</dbReference>
<feature type="compositionally biased region" description="Polar residues" evidence="9">
    <location>
        <begin position="740"/>
        <end position="765"/>
    </location>
</feature>
<feature type="compositionally biased region" description="Basic and acidic residues" evidence="9">
    <location>
        <begin position="530"/>
        <end position="544"/>
    </location>
</feature>
<name>A0A653D1S5_CALMS</name>
<dbReference type="PANTHER" id="PTHR11003">
    <property type="entry name" value="POTASSIUM CHANNEL, SUBFAMILY K"/>
    <property type="match status" value="1"/>
</dbReference>
<protein>
    <recommendedName>
        <fullName evidence="11">Potassium channel domain-containing protein</fullName>
    </recommendedName>
</protein>